<reference evidence="8" key="3">
    <citation type="submission" date="2025-09" db="UniProtKB">
        <authorList>
            <consortium name="Ensembl"/>
        </authorList>
    </citation>
    <scope>IDENTIFICATION</scope>
</reference>
<dbReference type="Ensembl" id="ENSCINT00000009295.3">
    <property type="protein sequence ID" value="ENSCINP00000009295.3"/>
    <property type="gene ID" value="ENSCING00000004499.3"/>
</dbReference>
<dbReference type="Proteomes" id="UP000008144">
    <property type="component" value="Unassembled WGS sequence"/>
</dbReference>
<feature type="region of interest" description="Disordered" evidence="6">
    <location>
        <begin position="234"/>
        <end position="264"/>
    </location>
</feature>
<dbReference type="PANTHER" id="PTHR23320:SF165">
    <property type="entry name" value="MARVEL DOMAIN-CONTAINING PROTEIN"/>
    <property type="match status" value="1"/>
</dbReference>
<accession>A0A1W3JI89</accession>
<dbReference type="InterPro" id="IPR030417">
    <property type="entry name" value="MS4A"/>
</dbReference>
<evidence type="ECO:0000256" key="2">
    <source>
        <dbReference type="ARBA" id="ARBA00009565"/>
    </source>
</evidence>
<gene>
    <name evidence="8" type="primary">LOC100178286</name>
</gene>
<reference evidence="8" key="2">
    <citation type="submission" date="2025-08" db="UniProtKB">
        <authorList>
            <consortium name="Ensembl"/>
        </authorList>
    </citation>
    <scope>IDENTIFICATION</scope>
</reference>
<dbReference type="HOGENOM" id="CLU_076497_0_0_1"/>
<evidence type="ECO:0000256" key="7">
    <source>
        <dbReference type="SAM" id="Phobius"/>
    </source>
</evidence>
<reference evidence="9" key="1">
    <citation type="journal article" date="2002" name="Science">
        <title>The draft genome of Ciona intestinalis: insights into chordate and vertebrate origins.</title>
        <authorList>
            <person name="Dehal P."/>
            <person name="Satou Y."/>
            <person name="Campbell R.K."/>
            <person name="Chapman J."/>
            <person name="Degnan B."/>
            <person name="De Tomaso A."/>
            <person name="Davidson B."/>
            <person name="Di Gregorio A."/>
            <person name="Gelpke M."/>
            <person name="Goodstein D.M."/>
            <person name="Harafuji N."/>
            <person name="Hastings K.E."/>
            <person name="Ho I."/>
            <person name="Hotta K."/>
            <person name="Huang W."/>
            <person name="Kawashima T."/>
            <person name="Lemaire P."/>
            <person name="Martinez D."/>
            <person name="Meinertzhagen I.A."/>
            <person name="Necula S."/>
            <person name="Nonaka M."/>
            <person name="Putnam N."/>
            <person name="Rash S."/>
            <person name="Saiga H."/>
            <person name="Satake M."/>
            <person name="Terry A."/>
            <person name="Yamada L."/>
            <person name="Wang H.G."/>
            <person name="Awazu S."/>
            <person name="Azumi K."/>
            <person name="Boore J."/>
            <person name="Branno M."/>
            <person name="Chin-Bow S."/>
            <person name="DeSantis R."/>
            <person name="Doyle S."/>
            <person name="Francino P."/>
            <person name="Keys D.N."/>
            <person name="Haga S."/>
            <person name="Hayashi H."/>
            <person name="Hino K."/>
            <person name="Imai K.S."/>
            <person name="Inaba K."/>
            <person name="Kano S."/>
            <person name="Kobayashi K."/>
            <person name="Kobayashi M."/>
            <person name="Lee B.I."/>
            <person name="Makabe K.W."/>
            <person name="Manohar C."/>
            <person name="Matassi G."/>
            <person name="Medina M."/>
            <person name="Mochizuki Y."/>
            <person name="Mount S."/>
            <person name="Morishita T."/>
            <person name="Miura S."/>
            <person name="Nakayama A."/>
            <person name="Nishizaka S."/>
            <person name="Nomoto H."/>
            <person name="Ohta F."/>
            <person name="Oishi K."/>
            <person name="Rigoutsos I."/>
            <person name="Sano M."/>
            <person name="Sasaki A."/>
            <person name="Sasakura Y."/>
            <person name="Shoguchi E."/>
            <person name="Shin-i T."/>
            <person name="Spagnuolo A."/>
            <person name="Stainier D."/>
            <person name="Suzuki M.M."/>
            <person name="Tassy O."/>
            <person name="Takatori N."/>
            <person name="Tokuoka M."/>
            <person name="Yagi K."/>
            <person name="Yoshizaki F."/>
            <person name="Wada S."/>
            <person name="Zhang C."/>
            <person name="Hyatt P.D."/>
            <person name="Larimer F."/>
            <person name="Detter C."/>
            <person name="Doggett N."/>
            <person name="Glavina T."/>
            <person name="Hawkins T."/>
            <person name="Richardson P."/>
            <person name="Lucas S."/>
            <person name="Kohara Y."/>
            <person name="Levine M."/>
            <person name="Satoh N."/>
            <person name="Rokhsar D.S."/>
        </authorList>
    </citation>
    <scope>NUCLEOTIDE SEQUENCE [LARGE SCALE GENOMIC DNA]</scope>
</reference>
<proteinExistence type="inferred from homology"/>
<keyword evidence="5 7" id="KW-0472">Membrane</keyword>
<protein>
    <submittedName>
        <fullName evidence="8">Membrane-spanning 4-domains subfamily A member 18-like</fullName>
    </submittedName>
</protein>
<evidence type="ECO:0000256" key="3">
    <source>
        <dbReference type="ARBA" id="ARBA00022692"/>
    </source>
</evidence>
<dbReference type="KEGG" id="cin:100178286"/>
<dbReference type="PANTHER" id="PTHR23320">
    <property type="entry name" value="MEMBRANE-SPANNING 4-DOMAINS SUBFAMILY A MS4A -RELATED"/>
    <property type="match status" value="1"/>
</dbReference>
<dbReference type="InterPro" id="IPR007237">
    <property type="entry name" value="CD20-like"/>
</dbReference>
<sequence>MQQTQGYINQPMNVPLIIQPPQEHLGQKYAKIYFGLGVTQLVMGVLSLGIAITALCLGSNYYSNYYFDTGAGIWCGVFFLVCGILGCISGQKPGKCIIVASMVMTIISAVIATTMLSLETASALLVDPYGYYYGSSWALIALHSSNVLVAFIELVICIIHSAYCCAAVCCCKKPQNVPTATSVMSTQYNQMPTTYIGGQGQTTVYSYQYAVGGTGYPAVQTNIATQSTIPPVGQQAMQQEPPVTQQHRYPPPAYQATEQKAVNQ</sequence>
<evidence type="ECO:0000256" key="6">
    <source>
        <dbReference type="SAM" id="MobiDB-lite"/>
    </source>
</evidence>
<dbReference type="GeneTree" id="ENSGT00940000165397"/>
<dbReference type="GO" id="GO:0016020">
    <property type="term" value="C:membrane"/>
    <property type="evidence" value="ECO:0007669"/>
    <property type="project" value="UniProtKB-SubCell"/>
</dbReference>
<feature type="transmembrane region" description="Helical" evidence="7">
    <location>
        <begin position="96"/>
        <end position="118"/>
    </location>
</feature>
<evidence type="ECO:0000313" key="8">
    <source>
        <dbReference type="Ensembl" id="ENSCINP00000009295.3"/>
    </source>
</evidence>
<evidence type="ECO:0000256" key="5">
    <source>
        <dbReference type="ARBA" id="ARBA00023136"/>
    </source>
</evidence>
<evidence type="ECO:0000256" key="4">
    <source>
        <dbReference type="ARBA" id="ARBA00022989"/>
    </source>
</evidence>
<evidence type="ECO:0000256" key="1">
    <source>
        <dbReference type="ARBA" id="ARBA00004141"/>
    </source>
</evidence>
<name>F6TF00_CIOIN</name>
<comment type="similarity">
    <text evidence="2">Belongs to the MS4A family.</text>
</comment>
<feature type="transmembrane region" description="Helical" evidence="7">
    <location>
        <begin position="32"/>
        <end position="51"/>
    </location>
</feature>
<dbReference type="OrthoDB" id="10071434at2759"/>
<dbReference type="Pfam" id="PF04103">
    <property type="entry name" value="CD20"/>
    <property type="match status" value="1"/>
</dbReference>
<dbReference type="InParanoid" id="F6TF00"/>
<organism evidence="8 9">
    <name type="scientific">Ciona intestinalis</name>
    <name type="common">Transparent sea squirt</name>
    <name type="synonym">Ascidia intestinalis</name>
    <dbReference type="NCBI Taxonomy" id="7719"/>
    <lineage>
        <taxon>Eukaryota</taxon>
        <taxon>Metazoa</taxon>
        <taxon>Chordata</taxon>
        <taxon>Tunicata</taxon>
        <taxon>Ascidiacea</taxon>
        <taxon>Phlebobranchia</taxon>
        <taxon>Cionidae</taxon>
        <taxon>Ciona</taxon>
    </lineage>
</organism>
<comment type="subcellular location">
    <subcellularLocation>
        <location evidence="1">Membrane</location>
        <topology evidence="1">Multi-pass membrane protein</topology>
    </subcellularLocation>
</comment>
<feature type="transmembrane region" description="Helical" evidence="7">
    <location>
        <begin position="71"/>
        <end position="89"/>
    </location>
</feature>
<keyword evidence="9" id="KW-1185">Reference proteome</keyword>
<dbReference type="OMA" id="ACAIQAY"/>
<evidence type="ECO:0000313" key="9">
    <source>
        <dbReference type="Proteomes" id="UP000008144"/>
    </source>
</evidence>
<dbReference type="AlphaFoldDB" id="F6TF00"/>
<keyword evidence="4 7" id="KW-1133">Transmembrane helix</keyword>
<feature type="transmembrane region" description="Helical" evidence="7">
    <location>
        <begin position="130"/>
        <end position="152"/>
    </location>
</feature>
<keyword evidence="3 7" id="KW-0812">Transmembrane</keyword>
<dbReference type="RefSeq" id="XP_009861610.1">
    <property type="nucleotide sequence ID" value="XM_009863308.3"/>
</dbReference>
<accession>F6TF00</accession>
<feature type="compositionally biased region" description="Polar residues" evidence="6">
    <location>
        <begin position="234"/>
        <end position="247"/>
    </location>
</feature>
<dbReference type="GeneID" id="100178286"/>